<keyword evidence="4" id="KW-0997">Cell inner membrane</keyword>
<dbReference type="GO" id="GO:0000028">
    <property type="term" value="P:ribosomal small subunit assembly"/>
    <property type="evidence" value="ECO:0007669"/>
    <property type="project" value="TreeGrafter"/>
</dbReference>
<dbReference type="EMBL" id="CP009788">
    <property type="protein sequence ID" value="AJE03687.1"/>
    <property type="molecule type" value="Genomic_DNA"/>
</dbReference>
<evidence type="ECO:0000259" key="12">
    <source>
        <dbReference type="PROSITE" id="PS51713"/>
    </source>
</evidence>
<evidence type="ECO:0000256" key="9">
    <source>
        <dbReference type="PROSITE-ProRule" id="PRU01050"/>
    </source>
</evidence>
<dbReference type="HAMAP" id="MF_00367">
    <property type="entry name" value="GTPase_Era"/>
    <property type="match status" value="1"/>
</dbReference>
<dbReference type="InterPro" id="IPR015946">
    <property type="entry name" value="KH_dom-like_a/b"/>
</dbReference>
<evidence type="ECO:0000256" key="6">
    <source>
        <dbReference type="ARBA" id="ARBA00022884"/>
    </source>
</evidence>
<dbReference type="GO" id="GO:0043024">
    <property type="term" value="F:ribosomal small subunit binding"/>
    <property type="evidence" value="ECO:0007669"/>
    <property type="project" value="TreeGrafter"/>
</dbReference>
<evidence type="ECO:0000259" key="11">
    <source>
        <dbReference type="PROSITE" id="PS50823"/>
    </source>
</evidence>
<dbReference type="GO" id="GO:0003924">
    <property type="term" value="F:GTPase activity"/>
    <property type="evidence" value="ECO:0007669"/>
    <property type="project" value="UniProtKB-UniRule"/>
</dbReference>
<accession>A0A0B5BAT4</accession>
<keyword evidence="7 8" id="KW-0342">GTP-binding</keyword>
<feature type="binding site" evidence="8">
    <location>
        <begin position="15"/>
        <end position="22"/>
    </location>
    <ligand>
        <name>GTP</name>
        <dbReference type="ChEBI" id="CHEBI:37565"/>
    </ligand>
</feature>
<proteinExistence type="inferred from homology"/>
<feature type="region of interest" description="G5" evidence="9">
    <location>
        <begin position="153"/>
        <end position="155"/>
    </location>
</feature>
<feature type="region of interest" description="G4" evidence="9">
    <location>
        <begin position="124"/>
        <end position="127"/>
    </location>
</feature>
<dbReference type="KEGG" id="gpi:GPICK_10300"/>
<dbReference type="Pfam" id="PF07650">
    <property type="entry name" value="KH_2"/>
    <property type="match status" value="1"/>
</dbReference>
<feature type="binding site" evidence="8">
    <location>
        <begin position="124"/>
        <end position="127"/>
    </location>
    <ligand>
        <name>GTP</name>
        <dbReference type="ChEBI" id="CHEBI:37565"/>
    </ligand>
</feature>
<name>A0A0B5BAT4_9BACT</name>
<dbReference type="InterPro" id="IPR005225">
    <property type="entry name" value="Small_GTP-bd"/>
</dbReference>
<dbReference type="Gene3D" id="3.30.300.20">
    <property type="match status" value="1"/>
</dbReference>
<dbReference type="PROSITE" id="PS50823">
    <property type="entry name" value="KH_TYPE_2"/>
    <property type="match status" value="1"/>
</dbReference>
<keyword evidence="14" id="KW-1185">Reference proteome</keyword>
<dbReference type="FunFam" id="3.40.50.300:FF:000094">
    <property type="entry name" value="GTPase Era"/>
    <property type="match status" value="1"/>
</dbReference>
<comment type="subunit">
    <text evidence="8">Monomer.</text>
</comment>
<dbReference type="GO" id="GO:0005829">
    <property type="term" value="C:cytosol"/>
    <property type="evidence" value="ECO:0007669"/>
    <property type="project" value="TreeGrafter"/>
</dbReference>
<sequence>MPDTPFRSGFVSIIGRPNVGKSTLLNRILGEKIVITSDKPQTTRNRIQGIHNPAGAQIVFIDTPGIHRATSRLNKYMVEVALSSVKEVDLVLFLAEAQRDPGEQEREIIDVLAEATVPVWLVLNKIDLAPQEDVLTRIDAYRKLFPFREVVPVSAETGFGVEGLVELVKNQLPEGPVYFPDDILTDLPERFIVAEIIREKVFRLTRDEIPYATAVEVDSFKERPDGSLVSIAATITVERDSQKGIVIGKKGAMLRRIGTEARLEIERFLAAKVFLELFVRVRKDWSENPSMLRDLGYE</sequence>
<feature type="region of interest" description="G2" evidence="9">
    <location>
        <begin position="41"/>
        <end position="45"/>
    </location>
</feature>
<feature type="region of interest" description="G3" evidence="9">
    <location>
        <begin position="62"/>
        <end position="65"/>
    </location>
</feature>
<dbReference type="InterPro" id="IPR030388">
    <property type="entry name" value="G_ERA_dom"/>
</dbReference>
<gene>
    <name evidence="8" type="primary">era</name>
    <name evidence="13" type="ORF">GPICK_10300</name>
</gene>
<dbReference type="GO" id="GO:0005525">
    <property type="term" value="F:GTP binding"/>
    <property type="evidence" value="ECO:0007669"/>
    <property type="project" value="UniProtKB-UniRule"/>
</dbReference>
<dbReference type="OrthoDB" id="9805918at2"/>
<dbReference type="STRING" id="345632.GPICK_10300"/>
<dbReference type="GO" id="GO:0070181">
    <property type="term" value="F:small ribosomal subunit rRNA binding"/>
    <property type="evidence" value="ECO:0007669"/>
    <property type="project" value="UniProtKB-UniRule"/>
</dbReference>
<dbReference type="AlphaFoldDB" id="A0A0B5BAT4"/>
<feature type="binding site" evidence="8">
    <location>
        <begin position="62"/>
        <end position="66"/>
    </location>
    <ligand>
        <name>GTP</name>
        <dbReference type="ChEBI" id="CHEBI:37565"/>
    </ligand>
</feature>
<dbReference type="Gene3D" id="3.40.50.300">
    <property type="entry name" value="P-loop containing nucleotide triphosphate hydrolases"/>
    <property type="match status" value="1"/>
</dbReference>
<reference evidence="13 14" key="1">
    <citation type="journal article" date="2015" name="Genome Announc.">
        <title>Complete Genome of Geobacter pickeringii G13T, a Metal-Reducing Isolate from Sedimentary Kaolin Deposits.</title>
        <authorList>
            <person name="Badalamenti J.P."/>
            <person name="Bond D.R."/>
        </authorList>
    </citation>
    <scope>NUCLEOTIDE SEQUENCE [LARGE SCALE GENOMIC DNA]</scope>
    <source>
        <strain evidence="13 14">G13</strain>
    </source>
</reference>
<comment type="function">
    <text evidence="8">An essential GTPase that binds both GDP and GTP, with rapid nucleotide exchange. Plays a role in 16S rRNA processing and 30S ribosomal subunit biogenesis and possibly also in cell cycle regulation and energy metabolism.</text>
</comment>
<dbReference type="PROSITE" id="PS51713">
    <property type="entry name" value="G_ERA"/>
    <property type="match status" value="1"/>
</dbReference>
<dbReference type="Proteomes" id="UP000057609">
    <property type="component" value="Chromosome"/>
</dbReference>
<dbReference type="InterPro" id="IPR009019">
    <property type="entry name" value="KH_sf_prok-type"/>
</dbReference>
<dbReference type="NCBIfam" id="TIGR00436">
    <property type="entry name" value="era"/>
    <property type="match status" value="1"/>
</dbReference>
<evidence type="ECO:0000313" key="14">
    <source>
        <dbReference type="Proteomes" id="UP000057609"/>
    </source>
</evidence>
<evidence type="ECO:0000256" key="10">
    <source>
        <dbReference type="RuleBase" id="RU003761"/>
    </source>
</evidence>
<dbReference type="RefSeq" id="WP_039742879.1">
    <property type="nucleotide sequence ID" value="NZ_CP009788.1"/>
</dbReference>
<evidence type="ECO:0000256" key="1">
    <source>
        <dbReference type="ARBA" id="ARBA00007921"/>
    </source>
</evidence>
<organism evidence="13 14">
    <name type="scientific">Geobacter pickeringii</name>
    <dbReference type="NCBI Taxonomy" id="345632"/>
    <lineage>
        <taxon>Bacteria</taxon>
        <taxon>Pseudomonadati</taxon>
        <taxon>Thermodesulfobacteriota</taxon>
        <taxon>Desulfuromonadia</taxon>
        <taxon>Geobacterales</taxon>
        <taxon>Geobacteraceae</taxon>
        <taxon>Geobacter</taxon>
    </lineage>
</organism>
<evidence type="ECO:0000256" key="5">
    <source>
        <dbReference type="ARBA" id="ARBA00022741"/>
    </source>
</evidence>
<evidence type="ECO:0000256" key="8">
    <source>
        <dbReference type="HAMAP-Rule" id="MF_00367"/>
    </source>
</evidence>
<dbReference type="FunFam" id="3.30.300.20:FF:000003">
    <property type="entry name" value="GTPase Era"/>
    <property type="match status" value="1"/>
</dbReference>
<dbReference type="HOGENOM" id="CLU_038009_1_0_7"/>
<feature type="domain" description="KH type-2" evidence="11">
    <location>
        <begin position="205"/>
        <end position="283"/>
    </location>
</feature>
<dbReference type="InterPro" id="IPR005662">
    <property type="entry name" value="GTPase_Era-like"/>
</dbReference>
<protein>
    <recommendedName>
        <fullName evidence="2 8">GTPase Era</fullName>
    </recommendedName>
</protein>
<dbReference type="InterPro" id="IPR006073">
    <property type="entry name" value="GTP-bd"/>
</dbReference>
<keyword evidence="8" id="KW-0699">rRNA-binding</keyword>
<evidence type="ECO:0000256" key="4">
    <source>
        <dbReference type="ARBA" id="ARBA00022519"/>
    </source>
</evidence>
<dbReference type="PANTHER" id="PTHR42698:SF1">
    <property type="entry name" value="GTPASE ERA, MITOCHONDRIAL"/>
    <property type="match status" value="1"/>
</dbReference>
<dbReference type="SUPFAM" id="SSF52540">
    <property type="entry name" value="P-loop containing nucleoside triphosphate hydrolases"/>
    <property type="match status" value="1"/>
</dbReference>
<dbReference type="Pfam" id="PF01926">
    <property type="entry name" value="MMR_HSR1"/>
    <property type="match status" value="1"/>
</dbReference>
<keyword evidence="8" id="KW-1003">Cell membrane</keyword>
<comment type="similarity">
    <text evidence="1 8 9 10">Belongs to the TRAFAC class TrmE-Era-EngA-EngB-Septin-like GTPase superfamily. Era GTPase family.</text>
</comment>
<dbReference type="PANTHER" id="PTHR42698">
    <property type="entry name" value="GTPASE ERA"/>
    <property type="match status" value="1"/>
</dbReference>
<dbReference type="InterPro" id="IPR027417">
    <property type="entry name" value="P-loop_NTPase"/>
</dbReference>
<evidence type="ECO:0000313" key="13">
    <source>
        <dbReference type="EMBL" id="AJE03687.1"/>
    </source>
</evidence>
<dbReference type="CDD" id="cd04163">
    <property type="entry name" value="Era"/>
    <property type="match status" value="1"/>
</dbReference>
<keyword evidence="6 8" id="KW-0694">RNA-binding</keyword>
<keyword evidence="8" id="KW-0963">Cytoplasm</keyword>
<feature type="region of interest" description="G1" evidence="9">
    <location>
        <begin position="15"/>
        <end position="22"/>
    </location>
</feature>
<evidence type="ECO:0000256" key="3">
    <source>
        <dbReference type="ARBA" id="ARBA00022517"/>
    </source>
</evidence>
<dbReference type="PRINTS" id="PR00326">
    <property type="entry name" value="GTP1OBG"/>
</dbReference>
<keyword evidence="3 8" id="KW-0690">Ribosome biogenesis</keyword>
<dbReference type="GO" id="GO:0005886">
    <property type="term" value="C:plasma membrane"/>
    <property type="evidence" value="ECO:0007669"/>
    <property type="project" value="UniProtKB-SubCell"/>
</dbReference>
<dbReference type="CDD" id="cd22534">
    <property type="entry name" value="KH-II_Era"/>
    <property type="match status" value="1"/>
</dbReference>
<evidence type="ECO:0000256" key="7">
    <source>
        <dbReference type="ARBA" id="ARBA00023134"/>
    </source>
</evidence>
<comment type="subcellular location">
    <subcellularLocation>
        <location evidence="8">Cytoplasm</location>
    </subcellularLocation>
    <subcellularLocation>
        <location evidence="8">Cell membrane</location>
        <topology evidence="8">Peripheral membrane protein</topology>
    </subcellularLocation>
</comment>
<dbReference type="NCBIfam" id="TIGR00231">
    <property type="entry name" value="small_GTP"/>
    <property type="match status" value="1"/>
</dbReference>
<keyword evidence="8" id="KW-0472">Membrane</keyword>
<evidence type="ECO:0000256" key="2">
    <source>
        <dbReference type="ARBA" id="ARBA00020484"/>
    </source>
</evidence>
<feature type="domain" description="Era-type G" evidence="12">
    <location>
        <begin position="7"/>
        <end position="174"/>
    </location>
</feature>
<keyword evidence="5 8" id="KW-0547">Nucleotide-binding</keyword>
<dbReference type="SUPFAM" id="SSF54814">
    <property type="entry name" value="Prokaryotic type KH domain (KH-domain type II)"/>
    <property type="match status" value="1"/>
</dbReference>
<dbReference type="InterPro" id="IPR004044">
    <property type="entry name" value="KH_dom_type_2"/>
</dbReference>
<dbReference type="NCBIfam" id="NF000908">
    <property type="entry name" value="PRK00089.1"/>
    <property type="match status" value="1"/>
</dbReference>